<gene>
    <name evidence="6" type="ORF">PYH69_06470</name>
</gene>
<evidence type="ECO:0000256" key="3">
    <source>
        <dbReference type="ARBA" id="ARBA00022729"/>
    </source>
</evidence>
<dbReference type="Gene3D" id="3.10.20.130">
    <property type="match status" value="1"/>
</dbReference>
<comment type="function">
    <text evidence="5">Potent plasminogen activator that converts plasminogen into plasmin. It forms a 1:1 complex with plasmin, which in turn activates other plasminogen molecules.</text>
</comment>
<proteinExistence type="inferred from homology"/>
<dbReference type="EMBL" id="CP118848">
    <property type="protein sequence ID" value="WHI61271.1"/>
    <property type="molecule type" value="Genomic_DNA"/>
</dbReference>
<comment type="similarity">
    <text evidence="1">Belongs to the staphylokinase family.</text>
</comment>
<dbReference type="InterPro" id="IPR004093">
    <property type="entry name" value="SAK"/>
</dbReference>
<dbReference type="GO" id="GO:0005576">
    <property type="term" value="C:extracellular region"/>
    <property type="evidence" value="ECO:0007669"/>
    <property type="project" value="InterPro"/>
</dbReference>
<evidence type="ECO:0000313" key="6">
    <source>
        <dbReference type="EMBL" id="WHI61271.1"/>
    </source>
</evidence>
<evidence type="ECO:0000256" key="5">
    <source>
        <dbReference type="ARBA" id="ARBA00025335"/>
    </source>
</evidence>
<evidence type="ECO:0000313" key="7">
    <source>
        <dbReference type="Proteomes" id="UP001223261"/>
    </source>
</evidence>
<accession>A0AAX3W7I6</accession>
<dbReference type="AlphaFoldDB" id="A0AAX3W7I6"/>
<reference evidence="6" key="1">
    <citation type="journal article" date="2023" name="Antibiotics">
        <title>Prevalence and Molecular Characterization of Methicillin-Resistant Staphylococci (MRS) and Mammaliicocci (MRM) in Dromedary Camels from Algeria: First Detection of SCCmec-mecC Hybrid in Methicillin-Resistant Mammaliicoccus lentus.</title>
        <authorList>
            <person name="Belhout C."/>
            <person name="Boyen F."/>
            <person name="Vereecke N."/>
            <person name="Theuns S."/>
            <person name="Taibi N."/>
            <person name="Stegger M."/>
            <person name="de la Fe-Rodriguez P.Y."/>
            <person name="Bouayad L."/>
            <person name="Elgroud R."/>
            <person name="Butaye P."/>
        </authorList>
    </citation>
    <scope>NUCLEOTIDE SEQUENCE</scope>
    <source>
        <strain evidence="6">7048</strain>
    </source>
</reference>
<dbReference type="RefSeq" id="WP_239746383.1">
    <property type="nucleotide sequence ID" value="NZ_CP118848.1"/>
</dbReference>
<dbReference type="Pfam" id="PF02821">
    <property type="entry name" value="Staphylokinase"/>
    <property type="match status" value="1"/>
</dbReference>
<dbReference type="Gene3D" id="3.10.20.180">
    <property type="match status" value="1"/>
</dbReference>
<dbReference type="SUPFAM" id="SSF54328">
    <property type="entry name" value="Staphylokinase/streptokinase"/>
    <property type="match status" value="2"/>
</dbReference>
<name>A0AAX3W7I6_MAMLE</name>
<keyword evidence="4" id="KW-0617">Plasminogen activation</keyword>
<dbReference type="InterPro" id="IPR036120">
    <property type="entry name" value="SAK/SK_sf"/>
</dbReference>
<evidence type="ECO:0000256" key="1">
    <source>
        <dbReference type="ARBA" id="ARBA00008347"/>
    </source>
</evidence>
<organism evidence="6 7">
    <name type="scientific">Mammaliicoccus lentus</name>
    <name type="common">Staphylococcus lentus</name>
    <dbReference type="NCBI Taxonomy" id="42858"/>
    <lineage>
        <taxon>Bacteria</taxon>
        <taxon>Bacillati</taxon>
        <taxon>Bacillota</taxon>
        <taxon>Bacilli</taxon>
        <taxon>Bacillales</taxon>
        <taxon>Staphylococcaceae</taxon>
        <taxon>Mammaliicoccus</taxon>
    </lineage>
</organism>
<dbReference type="Proteomes" id="UP001223261">
    <property type="component" value="Chromosome"/>
</dbReference>
<protein>
    <recommendedName>
        <fullName evidence="2">Staphylokinase</fullName>
    </recommendedName>
</protein>
<sequence>MKSFKKVMISLVVGNIVITPFITSNVDAMEPPSFKVGGRKDYQEIQGTHLMVNVTGVDKKGNEILVPGFIEFPLTPGEVLTKKDILNYVQIAIDAKSADEYRVVNLAPNSKIEVSYNNNKSDIFPITDKGFVIPDLTKHIENPSFKLITNVVLEEKSSTDNNQVFSKSTEVSIEHFVKFLKRDNESNILLPINTGRITNLKEKHHVGDKITENDLLKAAELEFKKTKEYKEGYRIVKRLNANVIENGVSSRILYDFQDNKPFNYTISGKRQPAKLHTDGLSDTYYISKNGDDYPLN</sequence>
<keyword evidence="3" id="KW-0732">Signal</keyword>
<evidence type="ECO:0000256" key="2">
    <source>
        <dbReference type="ARBA" id="ARBA00013865"/>
    </source>
</evidence>
<evidence type="ECO:0000256" key="4">
    <source>
        <dbReference type="ARBA" id="ARBA00023202"/>
    </source>
</evidence>